<sequence length="70" mass="7348">MNWPLFAVIYIIAGTVTTGIVIIGTLIMGFDEIAHMQIAVAVGAAASIPITMFFAKKIGSITGNEDGHKV</sequence>
<evidence type="ECO:0008006" key="4">
    <source>
        <dbReference type="Google" id="ProtNLM"/>
    </source>
</evidence>
<accession>A0A0T6DSQ2</accession>
<dbReference type="GeneID" id="300924460"/>
<feature type="transmembrane region" description="Helical" evidence="1">
    <location>
        <begin position="7"/>
        <end position="30"/>
    </location>
</feature>
<protein>
    <recommendedName>
        <fullName evidence="4">CTP synthetase</fullName>
    </recommendedName>
</protein>
<organism evidence="2 3">
    <name type="scientific">Psychrobacter piscatorii</name>
    <dbReference type="NCBI Taxonomy" id="554343"/>
    <lineage>
        <taxon>Bacteria</taxon>
        <taxon>Pseudomonadati</taxon>
        <taxon>Pseudomonadota</taxon>
        <taxon>Gammaproteobacteria</taxon>
        <taxon>Moraxellales</taxon>
        <taxon>Moraxellaceae</taxon>
        <taxon>Psychrobacter</taxon>
    </lineage>
</organism>
<feature type="transmembrane region" description="Helical" evidence="1">
    <location>
        <begin position="36"/>
        <end position="55"/>
    </location>
</feature>
<evidence type="ECO:0000256" key="1">
    <source>
        <dbReference type="SAM" id="Phobius"/>
    </source>
</evidence>
<gene>
    <name evidence="2" type="ORF">AS194_00885</name>
</gene>
<comment type="caution">
    <text evidence="2">The sequence shown here is derived from an EMBL/GenBank/DDBJ whole genome shotgun (WGS) entry which is preliminary data.</text>
</comment>
<keyword evidence="1" id="KW-0812">Transmembrane</keyword>
<dbReference type="Proteomes" id="UP000051202">
    <property type="component" value="Unassembled WGS sequence"/>
</dbReference>
<proteinExistence type="predicted"/>
<dbReference type="AlphaFoldDB" id="A0A0T6DSQ2"/>
<evidence type="ECO:0000313" key="2">
    <source>
        <dbReference type="EMBL" id="KRU23020.1"/>
    </source>
</evidence>
<dbReference type="RefSeq" id="WP_058024164.1">
    <property type="nucleotide sequence ID" value="NZ_LNDJ01000052.1"/>
</dbReference>
<keyword evidence="1" id="KW-1133">Transmembrane helix</keyword>
<keyword evidence="3" id="KW-1185">Reference proteome</keyword>
<reference evidence="2 3" key="1">
    <citation type="submission" date="2015-11" db="EMBL/GenBank/DDBJ databases">
        <title>Permanent draft genome of Psychrobacter piscatorii LQ58.</title>
        <authorList>
            <person name="Zhou M."/>
            <person name="Dong B."/>
            <person name="Liu Q."/>
        </authorList>
    </citation>
    <scope>NUCLEOTIDE SEQUENCE [LARGE SCALE GENOMIC DNA]</scope>
    <source>
        <strain evidence="2 3">LQ58</strain>
    </source>
</reference>
<name>A0A0T6DSQ2_9GAMM</name>
<dbReference type="EMBL" id="LNDJ01000052">
    <property type="protein sequence ID" value="KRU23020.1"/>
    <property type="molecule type" value="Genomic_DNA"/>
</dbReference>
<evidence type="ECO:0000313" key="3">
    <source>
        <dbReference type="Proteomes" id="UP000051202"/>
    </source>
</evidence>
<keyword evidence="1" id="KW-0472">Membrane</keyword>